<accession>A0A2S0KPV7</accession>
<organism evidence="1 2">
    <name type="scientific">Fastidiosipila sanguinis</name>
    <dbReference type="NCBI Taxonomy" id="236753"/>
    <lineage>
        <taxon>Bacteria</taxon>
        <taxon>Bacillati</taxon>
        <taxon>Bacillota</taxon>
        <taxon>Clostridia</taxon>
        <taxon>Eubacteriales</taxon>
        <taxon>Oscillospiraceae</taxon>
        <taxon>Fastidiosipila</taxon>
    </lineage>
</organism>
<sequence>MLNTSGLLFTLNCDGTAEIGYEDYDVEFFGGADYEVMYFLDKDNFELLLDSLGITMKDNIINHLKDAFGKNFDSNKFEDFCNEKNITFERDVHIG</sequence>
<evidence type="ECO:0000313" key="2">
    <source>
        <dbReference type="Proteomes" id="UP000237947"/>
    </source>
</evidence>
<proteinExistence type="predicted"/>
<name>A0A2S0KPV7_9FIRM</name>
<protein>
    <submittedName>
        <fullName evidence="1">Uncharacterized protein</fullName>
    </submittedName>
</protein>
<dbReference type="Proteomes" id="UP000237947">
    <property type="component" value="Chromosome"/>
</dbReference>
<dbReference type="OrthoDB" id="9888819at2"/>
<dbReference type="EMBL" id="CP027226">
    <property type="protein sequence ID" value="AVM43071.1"/>
    <property type="molecule type" value="Genomic_DNA"/>
</dbReference>
<reference evidence="2" key="1">
    <citation type="submission" date="2018-02" db="EMBL/GenBank/DDBJ databases">
        <authorList>
            <person name="Holder M.E."/>
            <person name="Ajami N.J."/>
            <person name="Petrosino J.F."/>
        </authorList>
    </citation>
    <scope>NUCLEOTIDE SEQUENCE [LARGE SCALE GENOMIC DNA]</scope>
    <source>
        <strain evidence="2">CCUG 47711</strain>
    </source>
</reference>
<evidence type="ECO:0000313" key="1">
    <source>
        <dbReference type="EMBL" id="AVM43071.1"/>
    </source>
</evidence>
<dbReference type="AlphaFoldDB" id="A0A2S0KPV7"/>
<keyword evidence="2" id="KW-1185">Reference proteome</keyword>
<dbReference type="RefSeq" id="WP_106013017.1">
    <property type="nucleotide sequence ID" value="NZ_CP027226.1"/>
</dbReference>
<dbReference type="KEGG" id="fsa:C5Q98_07545"/>
<gene>
    <name evidence="1" type="ORF">C5Q98_07545</name>
</gene>